<dbReference type="Proteomes" id="UP000828941">
    <property type="component" value="Chromosome 1"/>
</dbReference>
<protein>
    <submittedName>
        <fullName evidence="1">Uncharacterized protein</fullName>
    </submittedName>
</protein>
<sequence length="85" mass="10043">MWRLRHQTKETRQLIGVNFKELSFLKVSMKLKQFVVRGLDWPETANTWEPSENLPEASDVIDAFEERLKSVKQRKRKGKEVVRGS</sequence>
<gene>
    <name evidence="1" type="ORF">L6164_000223</name>
</gene>
<evidence type="ECO:0000313" key="1">
    <source>
        <dbReference type="EMBL" id="KAI4356181.1"/>
    </source>
</evidence>
<comment type="caution">
    <text evidence="1">The sequence shown here is derived from an EMBL/GenBank/DDBJ whole genome shotgun (WGS) entry which is preliminary data.</text>
</comment>
<name>A0ACB9Q5Z0_BAUVA</name>
<evidence type="ECO:0000313" key="2">
    <source>
        <dbReference type="Proteomes" id="UP000828941"/>
    </source>
</evidence>
<reference evidence="1 2" key="1">
    <citation type="journal article" date="2022" name="DNA Res.">
        <title>Chromosomal-level genome assembly of the orchid tree Bauhinia variegata (Leguminosae; Cercidoideae) supports the allotetraploid origin hypothesis of Bauhinia.</title>
        <authorList>
            <person name="Zhong Y."/>
            <person name="Chen Y."/>
            <person name="Zheng D."/>
            <person name="Pang J."/>
            <person name="Liu Y."/>
            <person name="Luo S."/>
            <person name="Meng S."/>
            <person name="Qian L."/>
            <person name="Wei D."/>
            <person name="Dai S."/>
            <person name="Zhou R."/>
        </authorList>
    </citation>
    <scope>NUCLEOTIDE SEQUENCE [LARGE SCALE GENOMIC DNA]</scope>
    <source>
        <strain evidence="1">BV-YZ2020</strain>
    </source>
</reference>
<keyword evidence="2" id="KW-1185">Reference proteome</keyword>
<accession>A0ACB9Q5Z0</accession>
<organism evidence="1 2">
    <name type="scientific">Bauhinia variegata</name>
    <name type="common">Purple orchid tree</name>
    <name type="synonym">Phanera variegata</name>
    <dbReference type="NCBI Taxonomy" id="167791"/>
    <lineage>
        <taxon>Eukaryota</taxon>
        <taxon>Viridiplantae</taxon>
        <taxon>Streptophyta</taxon>
        <taxon>Embryophyta</taxon>
        <taxon>Tracheophyta</taxon>
        <taxon>Spermatophyta</taxon>
        <taxon>Magnoliopsida</taxon>
        <taxon>eudicotyledons</taxon>
        <taxon>Gunneridae</taxon>
        <taxon>Pentapetalae</taxon>
        <taxon>rosids</taxon>
        <taxon>fabids</taxon>
        <taxon>Fabales</taxon>
        <taxon>Fabaceae</taxon>
        <taxon>Cercidoideae</taxon>
        <taxon>Cercideae</taxon>
        <taxon>Bauhiniinae</taxon>
        <taxon>Bauhinia</taxon>
    </lineage>
</organism>
<dbReference type="EMBL" id="CM039426">
    <property type="protein sequence ID" value="KAI4356181.1"/>
    <property type="molecule type" value="Genomic_DNA"/>
</dbReference>
<proteinExistence type="predicted"/>